<proteinExistence type="predicted"/>
<accession>A0AAW3FB78</accession>
<dbReference type="Proteomes" id="UP000029590">
    <property type="component" value="Unassembled WGS sequence"/>
</dbReference>
<dbReference type="AlphaFoldDB" id="A0AAW3FB78"/>
<evidence type="ECO:0000313" key="2">
    <source>
        <dbReference type="Proteomes" id="UP000029590"/>
    </source>
</evidence>
<dbReference type="RefSeq" id="WP_127841029.1">
    <property type="nucleotide sequence ID" value="NZ_CADEVY010000003.1"/>
</dbReference>
<gene>
    <name evidence="1" type="ORF">DM48_5184</name>
</gene>
<dbReference type="KEGG" id="bgo:BM43_460"/>
<organism evidence="1 2">
    <name type="scientific">Burkholderia gladioli</name>
    <name type="common">Pseudomonas marginata</name>
    <name type="synonym">Phytomonas marginata</name>
    <dbReference type="NCBI Taxonomy" id="28095"/>
    <lineage>
        <taxon>Bacteria</taxon>
        <taxon>Pseudomonadati</taxon>
        <taxon>Pseudomonadota</taxon>
        <taxon>Betaproteobacteria</taxon>
        <taxon>Burkholderiales</taxon>
        <taxon>Burkholderiaceae</taxon>
        <taxon>Burkholderia</taxon>
    </lineage>
</organism>
<comment type="caution">
    <text evidence="1">The sequence shown here is derived from an EMBL/GenBank/DDBJ whole genome shotgun (WGS) entry which is preliminary data.</text>
</comment>
<evidence type="ECO:0000313" key="1">
    <source>
        <dbReference type="EMBL" id="KGC17662.1"/>
    </source>
</evidence>
<name>A0AAW3FB78_BURGA</name>
<sequence length="132" mass="12978">MSTIAMNAVSLTPDPSGVAQSIGSSVSIASALSLGDVLTGPEIPEGATIQNLTLTCAGLDGAKPSQIQLEIACGGKVLVQAAPSPGYTSATAAGFEPTQASGQMTVTVSRAPKIPAIGSVTLMVYYTPAAAA</sequence>
<reference evidence="1 2" key="1">
    <citation type="submission" date="2014-04" db="EMBL/GenBank/DDBJ databases">
        <authorList>
            <person name="Bishop-Lilly K.A."/>
            <person name="Broomall S.M."/>
            <person name="Chain P.S."/>
            <person name="Chertkov O."/>
            <person name="Coyne S.R."/>
            <person name="Daligault H.E."/>
            <person name="Davenport K.W."/>
            <person name="Erkkila T."/>
            <person name="Frey K.G."/>
            <person name="Gibbons H.S."/>
            <person name="Gu W."/>
            <person name="Jaissle J."/>
            <person name="Johnson S.L."/>
            <person name="Koroleva G.I."/>
            <person name="Ladner J.T."/>
            <person name="Lo C.-C."/>
            <person name="Minogue T.D."/>
            <person name="Munk C."/>
            <person name="Palacios G.F."/>
            <person name="Redden C.L."/>
            <person name="Rosenzweig C.N."/>
            <person name="Scholz M.B."/>
            <person name="Teshima H."/>
            <person name="Xu Y."/>
        </authorList>
    </citation>
    <scope>NUCLEOTIDE SEQUENCE [LARGE SCALE GENOMIC DNA]</scope>
    <source>
        <strain evidence="2">gladioli</strain>
    </source>
</reference>
<protein>
    <submittedName>
        <fullName evidence="1">Uncharacterized protein</fullName>
    </submittedName>
</protein>
<dbReference type="EMBL" id="JPGG01000015">
    <property type="protein sequence ID" value="KGC17662.1"/>
    <property type="molecule type" value="Genomic_DNA"/>
</dbReference>